<dbReference type="PANTHER" id="PTHR48267">
    <property type="entry name" value="CUPREDOXIN SUPERFAMILY PROTEIN"/>
    <property type="match status" value="1"/>
</dbReference>
<dbReference type="GO" id="GO:0005507">
    <property type="term" value="F:copper ion binding"/>
    <property type="evidence" value="ECO:0007669"/>
    <property type="project" value="InterPro"/>
</dbReference>
<dbReference type="Pfam" id="PF07732">
    <property type="entry name" value="Cu-oxidase_3"/>
    <property type="match status" value="1"/>
</dbReference>
<keyword evidence="2" id="KW-0479">Metal-binding</keyword>
<evidence type="ECO:0000256" key="7">
    <source>
        <dbReference type="ARBA" id="ARBA00043090"/>
    </source>
</evidence>
<evidence type="ECO:0000256" key="6">
    <source>
        <dbReference type="ARBA" id="ARBA00042896"/>
    </source>
</evidence>
<dbReference type="EC" id="1.16.3.4" evidence="4"/>
<dbReference type="RefSeq" id="WP_109839858.1">
    <property type="nucleotide sequence ID" value="NZ_QGKM01000109.1"/>
</dbReference>
<reference evidence="12 13" key="1">
    <citation type="submission" date="2018-05" db="EMBL/GenBank/DDBJ databases">
        <title>Leucothrix arctica sp. nov., isolated from Arctic seawater.</title>
        <authorList>
            <person name="Choi A."/>
            <person name="Baek K."/>
        </authorList>
    </citation>
    <scope>NUCLEOTIDE SEQUENCE [LARGE SCALE GENOMIC DNA]</scope>
    <source>
        <strain evidence="12 13">JCM 18388</strain>
    </source>
</reference>
<evidence type="ECO:0000313" key="12">
    <source>
        <dbReference type="EMBL" id="PWQ92222.1"/>
    </source>
</evidence>
<evidence type="ECO:0000256" key="2">
    <source>
        <dbReference type="ARBA" id="ARBA00022723"/>
    </source>
</evidence>
<gene>
    <name evidence="12" type="ORF">DKW60_22270</name>
</gene>
<evidence type="ECO:0000313" key="13">
    <source>
        <dbReference type="Proteomes" id="UP000245539"/>
    </source>
</evidence>
<proteinExistence type="predicted"/>
<dbReference type="InterPro" id="IPR002355">
    <property type="entry name" value="Cu_oxidase_Cu_BS"/>
</dbReference>
<feature type="domain" description="Plastocyanin-like" evidence="9">
    <location>
        <begin position="228"/>
        <end position="310"/>
    </location>
</feature>
<dbReference type="PANTHER" id="PTHR48267:SF1">
    <property type="entry name" value="BILIRUBIN OXIDASE"/>
    <property type="match status" value="1"/>
</dbReference>
<dbReference type="SUPFAM" id="SSF49503">
    <property type="entry name" value="Cupredoxins"/>
    <property type="match status" value="3"/>
</dbReference>
<sequence>MKESKKSRLDTPSSRRGFLKSLGAASLIVPFSGATVSADTSTSAGTINTFKVPPLDFGQRSGDTLSFNLQLGVAKTQFFKGVNTSTLGINQSYLGPVLRAKRGDNVRINVTNQMGVPSTLHWHGMVLPANMDGGPHQEIKHGDRWTSEFKIRQEASTLWYHSHQMHQTGAQVYHGLAGLFIIDDDSSQQLGLPQEYGVDDIPCTIQDRRFNRDGSLSYIGSMHDRMMGMEGDTILVNGVVTPTLQAKRSLLRLRLHNGSNARTYQLAFSDQRNFQVIASDGGFLTAPVTINSLRLAVGERAEILVDVSDQKTIQLLSQQANGGGGMMGMMSRMSGSSEAFTIMTIDAKQAQPSTHAIPATLRAMAAIPNPKASIATRKFDLQMGMGMMGGGFRINGKTMEMSRIDFQVKRNSTEIWEVRNDSPMAHPFHVHNVQFHILDRNGKKPTEIESGLKDTVLVQRDEVVRIVMTFPEYSDAKVPYMYHCHILEHEDQGMMGQFVVV</sequence>
<keyword evidence="13" id="KW-1185">Reference proteome</keyword>
<accession>A0A317C7X3</accession>
<evidence type="ECO:0000256" key="8">
    <source>
        <dbReference type="ARBA" id="ARBA00048092"/>
    </source>
</evidence>
<dbReference type="CDD" id="cd04232">
    <property type="entry name" value="CuRO_1_CueO_FtsP"/>
    <property type="match status" value="1"/>
</dbReference>
<dbReference type="Pfam" id="PF07731">
    <property type="entry name" value="Cu-oxidase_2"/>
    <property type="match status" value="1"/>
</dbReference>
<comment type="caution">
    <text evidence="12">The sequence shown here is derived from an EMBL/GenBank/DDBJ whole genome shotgun (WGS) entry which is preliminary data.</text>
</comment>
<feature type="domain" description="Plastocyanin-like" evidence="10">
    <location>
        <begin position="384"/>
        <end position="500"/>
    </location>
</feature>
<protein>
    <recommendedName>
        <fullName evidence="5">Multicopper oxidase CueO</fullName>
        <ecNumber evidence="4">1.16.3.4</ecNumber>
    </recommendedName>
    <alternativeName>
        <fullName evidence="6">Copper efflux oxidase</fullName>
    </alternativeName>
    <alternativeName>
        <fullName evidence="7">Cuprous oxidase</fullName>
    </alternativeName>
</protein>
<dbReference type="EMBL" id="QGKM01000109">
    <property type="protein sequence ID" value="PWQ92222.1"/>
    <property type="molecule type" value="Genomic_DNA"/>
</dbReference>
<dbReference type="PROSITE" id="PS00080">
    <property type="entry name" value="MULTICOPPER_OXIDASE2"/>
    <property type="match status" value="1"/>
</dbReference>
<evidence type="ECO:0000256" key="1">
    <source>
        <dbReference type="ARBA" id="ARBA00011245"/>
    </source>
</evidence>
<evidence type="ECO:0000256" key="4">
    <source>
        <dbReference type="ARBA" id="ARBA00038978"/>
    </source>
</evidence>
<dbReference type="InterPro" id="IPR001117">
    <property type="entry name" value="Cu-oxidase_2nd"/>
</dbReference>
<evidence type="ECO:0000259" key="9">
    <source>
        <dbReference type="Pfam" id="PF00394"/>
    </source>
</evidence>
<dbReference type="InterPro" id="IPR011706">
    <property type="entry name" value="Cu-oxidase_C"/>
</dbReference>
<dbReference type="CDD" id="cd13890">
    <property type="entry name" value="CuRO_3_CueO_FtsP"/>
    <property type="match status" value="1"/>
</dbReference>
<dbReference type="InterPro" id="IPR011707">
    <property type="entry name" value="Cu-oxidase-like_N"/>
</dbReference>
<evidence type="ECO:0000256" key="5">
    <source>
        <dbReference type="ARBA" id="ARBA00041027"/>
    </source>
</evidence>
<dbReference type="AlphaFoldDB" id="A0A317C7X3"/>
<dbReference type="Gene3D" id="2.60.40.420">
    <property type="entry name" value="Cupredoxins - blue copper proteins"/>
    <property type="match status" value="3"/>
</dbReference>
<comment type="catalytic activity">
    <reaction evidence="8">
        <text>4 Cu(+) + O2 + 4 H(+) = 4 Cu(2+) + 2 H2O</text>
        <dbReference type="Rhea" id="RHEA:30083"/>
        <dbReference type="ChEBI" id="CHEBI:15377"/>
        <dbReference type="ChEBI" id="CHEBI:15378"/>
        <dbReference type="ChEBI" id="CHEBI:15379"/>
        <dbReference type="ChEBI" id="CHEBI:29036"/>
        <dbReference type="ChEBI" id="CHEBI:49552"/>
        <dbReference type="EC" id="1.16.3.4"/>
    </reaction>
    <physiologicalReaction direction="left-to-right" evidence="8">
        <dbReference type="Rhea" id="RHEA:30084"/>
    </physiologicalReaction>
</comment>
<evidence type="ECO:0000259" key="10">
    <source>
        <dbReference type="Pfam" id="PF07731"/>
    </source>
</evidence>
<evidence type="ECO:0000256" key="3">
    <source>
        <dbReference type="ARBA" id="ARBA00023002"/>
    </source>
</evidence>
<name>A0A317C7X3_9GAMM</name>
<dbReference type="Pfam" id="PF00394">
    <property type="entry name" value="Cu-oxidase"/>
    <property type="match status" value="1"/>
</dbReference>
<dbReference type="Proteomes" id="UP000245539">
    <property type="component" value="Unassembled WGS sequence"/>
</dbReference>
<dbReference type="CDD" id="cd13867">
    <property type="entry name" value="CuRO_2_CueO_FtsP"/>
    <property type="match status" value="1"/>
</dbReference>
<comment type="subunit">
    <text evidence="1">Monomer.</text>
</comment>
<dbReference type="OrthoDB" id="9757546at2"/>
<dbReference type="InterPro" id="IPR045087">
    <property type="entry name" value="Cu-oxidase_fam"/>
</dbReference>
<dbReference type="InterPro" id="IPR008972">
    <property type="entry name" value="Cupredoxin"/>
</dbReference>
<dbReference type="PROSITE" id="PS51318">
    <property type="entry name" value="TAT"/>
    <property type="match status" value="1"/>
</dbReference>
<organism evidence="12 13">
    <name type="scientific">Leucothrix pacifica</name>
    <dbReference type="NCBI Taxonomy" id="1247513"/>
    <lineage>
        <taxon>Bacteria</taxon>
        <taxon>Pseudomonadati</taxon>
        <taxon>Pseudomonadota</taxon>
        <taxon>Gammaproteobacteria</taxon>
        <taxon>Thiotrichales</taxon>
        <taxon>Thiotrichaceae</taxon>
        <taxon>Leucothrix</taxon>
    </lineage>
</organism>
<dbReference type="InterPro" id="IPR006311">
    <property type="entry name" value="TAT_signal"/>
</dbReference>
<feature type="domain" description="Plastocyanin-like" evidence="11">
    <location>
        <begin position="77"/>
        <end position="186"/>
    </location>
</feature>
<keyword evidence="3" id="KW-0560">Oxidoreductase</keyword>
<dbReference type="GO" id="GO:0016491">
    <property type="term" value="F:oxidoreductase activity"/>
    <property type="evidence" value="ECO:0007669"/>
    <property type="project" value="UniProtKB-KW"/>
</dbReference>
<evidence type="ECO:0000259" key="11">
    <source>
        <dbReference type="Pfam" id="PF07732"/>
    </source>
</evidence>